<gene>
    <name evidence="1" type="ORF">Dbus_chr2Lg1431</name>
</gene>
<evidence type="ECO:0000313" key="1">
    <source>
        <dbReference type="EMBL" id="ALC39346.1"/>
    </source>
</evidence>
<proteinExistence type="predicted"/>
<protein>
    <submittedName>
        <fullName evidence="1">CG31704</fullName>
    </submittedName>
</protein>
<dbReference type="AlphaFoldDB" id="A0A0M4E5G3"/>
<reference evidence="1 2" key="1">
    <citation type="submission" date="2015-08" db="EMBL/GenBank/DDBJ databases">
        <title>Ancestral chromatin configuration constrains chromatin evolution on differentiating sex chromosomes in Drosophila.</title>
        <authorList>
            <person name="Zhou Q."/>
            <person name="Bachtrog D."/>
        </authorList>
    </citation>
    <scope>NUCLEOTIDE SEQUENCE [LARGE SCALE GENOMIC DNA]</scope>
    <source>
        <tissue evidence="1">Whole larvae</tissue>
    </source>
</reference>
<sequence length="30" mass="3701">MRHQTLRTPRPQLEPGSRWSMLNYDLEIFK</sequence>
<evidence type="ECO:0000313" key="2">
    <source>
        <dbReference type="Proteomes" id="UP000494163"/>
    </source>
</evidence>
<keyword evidence="2" id="KW-1185">Reference proteome</keyword>
<dbReference type="EMBL" id="CP012523">
    <property type="protein sequence ID" value="ALC39346.1"/>
    <property type="molecule type" value="Genomic_DNA"/>
</dbReference>
<accession>A0A0M4E5G3</accession>
<name>A0A0M4E5G3_DROBS</name>
<dbReference type="Proteomes" id="UP000494163">
    <property type="component" value="Chromosome 2L"/>
</dbReference>
<organism evidence="1 2">
    <name type="scientific">Drosophila busckii</name>
    <name type="common">Fruit fly</name>
    <dbReference type="NCBI Taxonomy" id="30019"/>
    <lineage>
        <taxon>Eukaryota</taxon>
        <taxon>Metazoa</taxon>
        <taxon>Ecdysozoa</taxon>
        <taxon>Arthropoda</taxon>
        <taxon>Hexapoda</taxon>
        <taxon>Insecta</taxon>
        <taxon>Pterygota</taxon>
        <taxon>Neoptera</taxon>
        <taxon>Endopterygota</taxon>
        <taxon>Diptera</taxon>
        <taxon>Brachycera</taxon>
        <taxon>Muscomorpha</taxon>
        <taxon>Ephydroidea</taxon>
        <taxon>Drosophilidae</taxon>
        <taxon>Drosophila</taxon>
    </lineage>
</organism>